<dbReference type="PANTHER" id="PTHR31527">
    <property type="entry name" value="RE64534P"/>
    <property type="match status" value="1"/>
</dbReference>
<dbReference type="STRING" id="1842727.RD110_22360"/>
<proteinExistence type="predicted"/>
<evidence type="ECO:0000259" key="1">
    <source>
        <dbReference type="Pfam" id="PF09347"/>
    </source>
</evidence>
<reference evidence="2 3" key="1">
    <citation type="submission" date="2017-01" db="EMBL/GenBank/DDBJ databases">
        <authorList>
            <person name="Mah S.A."/>
            <person name="Swanson W.J."/>
            <person name="Moy G.W."/>
            <person name="Vacquier V.D."/>
        </authorList>
    </citation>
    <scope>NUCLEOTIDE SEQUENCE [LARGE SCALE GENOMIC DNA]</scope>
    <source>
        <strain evidence="2 3">DCY110</strain>
    </source>
</reference>
<dbReference type="PANTHER" id="PTHR31527:SF0">
    <property type="entry name" value="RE64534P"/>
    <property type="match status" value="1"/>
</dbReference>
<dbReference type="EMBL" id="CP019236">
    <property type="protein sequence ID" value="APW40880.1"/>
    <property type="molecule type" value="Genomic_DNA"/>
</dbReference>
<dbReference type="GO" id="GO:0016874">
    <property type="term" value="F:ligase activity"/>
    <property type="evidence" value="ECO:0007669"/>
    <property type="project" value="UniProtKB-KW"/>
</dbReference>
<protein>
    <submittedName>
        <fullName evidence="2">Amino acid--ACP ligase</fullName>
    </submittedName>
</protein>
<evidence type="ECO:0000313" key="2">
    <source>
        <dbReference type="EMBL" id="APW40880.1"/>
    </source>
</evidence>
<dbReference type="KEGG" id="rhy:RD110_22360"/>
<dbReference type="InterPro" id="IPR018959">
    <property type="entry name" value="DUF1989"/>
</dbReference>
<dbReference type="Pfam" id="PF09347">
    <property type="entry name" value="DUF1989"/>
    <property type="match status" value="1"/>
</dbReference>
<feature type="domain" description="DUF1989" evidence="1">
    <location>
        <begin position="10"/>
        <end position="173"/>
    </location>
</feature>
<keyword evidence="3" id="KW-1185">Reference proteome</keyword>
<gene>
    <name evidence="2" type="ORF">RD110_22360</name>
</gene>
<evidence type="ECO:0000313" key="3">
    <source>
        <dbReference type="Proteomes" id="UP000186609"/>
    </source>
</evidence>
<organism evidence="2 3">
    <name type="scientific">Rhodoferax koreensis</name>
    <dbReference type="NCBI Taxonomy" id="1842727"/>
    <lineage>
        <taxon>Bacteria</taxon>
        <taxon>Pseudomonadati</taxon>
        <taxon>Pseudomonadota</taxon>
        <taxon>Betaproteobacteria</taxon>
        <taxon>Burkholderiales</taxon>
        <taxon>Comamonadaceae</taxon>
        <taxon>Rhodoferax</taxon>
    </lineage>
</organism>
<dbReference type="OrthoDB" id="5298498at2"/>
<keyword evidence="2" id="KW-0436">Ligase</keyword>
<dbReference type="Proteomes" id="UP000186609">
    <property type="component" value="Chromosome"/>
</dbReference>
<dbReference type="AlphaFoldDB" id="A0A1P8K4E4"/>
<accession>A0A1P8K4E4</accession>
<name>A0A1P8K4E4_9BURK</name>
<sequence>MSDALPRRLRVPAGHGRTFVVKAGQTVKVVDAEGQQAADFVAVREDDVHEKLSPVHTRRALKSLFFQVGDTLVSNHGRPMLRVLADTVGVHDANVPACDDTRFTVDFNVEGHRNCVANLHEGMAFYGIAPDTVPDPFNLFQNGPVTPDGRMRVTDPTSVAGDHITLLALCDLVCAVSACPQDIIPGNGLRVTPIDIEVAGPAGPADAPSASRQAL</sequence>